<dbReference type="InterPro" id="IPR032710">
    <property type="entry name" value="NTF2-like_dom_sf"/>
</dbReference>
<evidence type="ECO:0000259" key="1">
    <source>
        <dbReference type="Pfam" id="PF14534"/>
    </source>
</evidence>
<reference evidence="2 3" key="1">
    <citation type="submission" date="2020-02" db="EMBL/GenBank/DDBJ databases">
        <title>Ideonella bacterium strain TBM-1.</title>
        <authorList>
            <person name="Chen W.-M."/>
        </authorList>
    </citation>
    <scope>NUCLEOTIDE SEQUENCE [LARGE SCALE GENOMIC DNA]</scope>
    <source>
        <strain evidence="2 3">TBM-1</strain>
    </source>
</reference>
<dbReference type="AlphaFoldDB" id="A0A7C9PJN3"/>
<dbReference type="SUPFAM" id="SSF54427">
    <property type="entry name" value="NTF2-like"/>
    <property type="match status" value="1"/>
</dbReference>
<keyword evidence="3" id="KW-1185">Reference proteome</keyword>
<dbReference type="EMBL" id="JAAGOH010000034">
    <property type="protein sequence ID" value="NDY93369.1"/>
    <property type="molecule type" value="Genomic_DNA"/>
</dbReference>
<evidence type="ECO:0000313" key="3">
    <source>
        <dbReference type="Proteomes" id="UP000484255"/>
    </source>
</evidence>
<accession>A0A7C9PJN3</accession>
<gene>
    <name evidence="2" type="ORF">G3A44_19435</name>
</gene>
<organism evidence="2 3">
    <name type="scientific">Ideonella livida</name>
    <dbReference type="NCBI Taxonomy" id="2707176"/>
    <lineage>
        <taxon>Bacteria</taxon>
        <taxon>Pseudomonadati</taxon>
        <taxon>Pseudomonadota</taxon>
        <taxon>Betaproteobacteria</taxon>
        <taxon>Burkholderiales</taxon>
        <taxon>Sphaerotilaceae</taxon>
        <taxon>Ideonella</taxon>
    </lineage>
</organism>
<evidence type="ECO:0000313" key="2">
    <source>
        <dbReference type="EMBL" id="NDY93369.1"/>
    </source>
</evidence>
<dbReference type="RefSeq" id="WP_163459407.1">
    <property type="nucleotide sequence ID" value="NZ_JAAGOH010000034.1"/>
</dbReference>
<feature type="domain" description="DUF4440" evidence="1">
    <location>
        <begin position="23"/>
        <end position="126"/>
    </location>
</feature>
<dbReference type="InterPro" id="IPR027843">
    <property type="entry name" value="DUF4440"/>
</dbReference>
<dbReference type="Gene3D" id="3.10.450.50">
    <property type="match status" value="1"/>
</dbReference>
<protein>
    <submittedName>
        <fullName evidence="2">Nuclear transport factor 2 family protein</fullName>
    </submittedName>
</protein>
<comment type="caution">
    <text evidence="2">The sequence shown here is derived from an EMBL/GenBank/DDBJ whole genome shotgun (WGS) entry which is preliminary data.</text>
</comment>
<proteinExistence type="predicted"/>
<name>A0A7C9PJN3_9BURK</name>
<dbReference type="Pfam" id="PF14534">
    <property type="entry name" value="DUF4440"/>
    <property type="match status" value="1"/>
</dbReference>
<dbReference type="Proteomes" id="UP000484255">
    <property type="component" value="Unassembled WGS sequence"/>
</dbReference>
<sequence length="147" mass="15771">MMRSGLPAGWAPTPDAELTPLLAGLEAELHHPGAACSRERLEALLHPDFHEVGRSGLPYDRATVLDFLARQGGDPQVRAWGHAAHRLAPHAALLTFCSARVSAQGELSHAARRLSVWRQDASGWRLFYHQGTPLPADGPPPAGPACP</sequence>